<accession>K1R7S7</accession>
<dbReference type="GO" id="GO:0061630">
    <property type="term" value="F:ubiquitin protein ligase activity"/>
    <property type="evidence" value="ECO:0007669"/>
    <property type="project" value="TreeGrafter"/>
</dbReference>
<evidence type="ECO:0000256" key="1">
    <source>
        <dbReference type="ARBA" id="ARBA00022737"/>
    </source>
</evidence>
<evidence type="ECO:0000313" key="2">
    <source>
        <dbReference type="EMBL" id="EKC39664.1"/>
    </source>
</evidence>
<dbReference type="AlphaFoldDB" id="K1R7S7"/>
<dbReference type="HOGENOM" id="CLU_007742_5_0_1"/>
<sequence length="401" mass="45667">MSRLGEEWHREIDIVIHKMKTEIDEIKMKHKDILQKHLNEIRQIQSLIKQTLLALREIETSTEVSPTIEYRSNVGMFSKLPAKICVTMPTFIPKSIDRTKLYSIFGEITPLSTNKEVNVWSPNQSHTLVRELLEEPMLVATIQTGHEYLLSVNCLNEDRIWTSGKTCGIKSFNAEGSLLQTIKTRSGFWPKDIAVDSNGDLLYCDWEIGTVYKVKNGRSEELIRLLGWRPSQLCVSYSGDIIVSVTSVDEIHSKVIRYSGSTEKQTVQFDDKGNHLYSGNGCIKYITENRNHDICVADWGAGAVVVVNQNGKLQFRFAGHPSVTKKYQFVPHGITTDSQSRILITDYGNHCINILDKKGQFLRYIDNCDLNYPLGLCVDKNDNLFVCEHFTGNVKKIKYSK</sequence>
<dbReference type="PROSITE" id="PS51125">
    <property type="entry name" value="NHL"/>
    <property type="match status" value="1"/>
</dbReference>
<reference evidence="2" key="1">
    <citation type="journal article" date="2012" name="Nature">
        <title>The oyster genome reveals stress adaptation and complexity of shell formation.</title>
        <authorList>
            <person name="Zhang G."/>
            <person name="Fang X."/>
            <person name="Guo X."/>
            <person name="Li L."/>
            <person name="Luo R."/>
            <person name="Xu F."/>
            <person name="Yang P."/>
            <person name="Zhang L."/>
            <person name="Wang X."/>
            <person name="Qi H."/>
            <person name="Xiong Z."/>
            <person name="Que H."/>
            <person name="Xie Y."/>
            <person name="Holland P.W."/>
            <person name="Paps J."/>
            <person name="Zhu Y."/>
            <person name="Wu F."/>
            <person name="Chen Y."/>
            <person name="Wang J."/>
            <person name="Peng C."/>
            <person name="Meng J."/>
            <person name="Yang L."/>
            <person name="Liu J."/>
            <person name="Wen B."/>
            <person name="Zhang N."/>
            <person name="Huang Z."/>
            <person name="Zhu Q."/>
            <person name="Feng Y."/>
            <person name="Mount A."/>
            <person name="Hedgecock D."/>
            <person name="Xu Z."/>
            <person name="Liu Y."/>
            <person name="Domazet-Loso T."/>
            <person name="Du Y."/>
            <person name="Sun X."/>
            <person name="Zhang S."/>
            <person name="Liu B."/>
            <person name="Cheng P."/>
            <person name="Jiang X."/>
            <person name="Li J."/>
            <person name="Fan D."/>
            <person name="Wang W."/>
            <person name="Fu W."/>
            <person name="Wang T."/>
            <person name="Wang B."/>
            <person name="Zhang J."/>
            <person name="Peng Z."/>
            <person name="Li Y."/>
            <person name="Li N."/>
            <person name="Wang J."/>
            <person name="Chen M."/>
            <person name="He Y."/>
            <person name="Tan F."/>
            <person name="Song X."/>
            <person name="Zheng Q."/>
            <person name="Huang R."/>
            <person name="Yang H."/>
            <person name="Du X."/>
            <person name="Chen L."/>
            <person name="Yang M."/>
            <person name="Gaffney P.M."/>
            <person name="Wang S."/>
            <person name="Luo L."/>
            <person name="She Z."/>
            <person name="Ming Y."/>
            <person name="Huang W."/>
            <person name="Zhang S."/>
            <person name="Huang B."/>
            <person name="Zhang Y."/>
            <person name="Qu T."/>
            <person name="Ni P."/>
            <person name="Miao G."/>
            <person name="Wang J."/>
            <person name="Wang Q."/>
            <person name="Steinberg C.E."/>
            <person name="Wang H."/>
            <person name="Li N."/>
            <person name="Qian L."/>
            <person name="Zhang G."/>
            <person name="Li Y."/>
            <person name="Yang H."/>
            <person name="Liu X."/>
            <person name="Wang J."/>
            <person name="Yin Y."/>
            <person name="Wang J."/>
        </authorList>
    </citation>
    <scope>NUCLEOTIDE SEQUENCE [LARGE SCALE GENOMIC DNA]</scope>
    <source>
        <strain evidence="2">05x7-T-G4-1.051#20</strain>
    </source>
</reference>
<dbReference type="InterPro" id="IPR001258">
    <property type="entry name" value="NHL_repeat"/>
</dbReference>
<dbReference type="GO" id="GO:0043161">
    <property type="term" value="P:proteasome-mediated ubiquitin-dependent protein catabolic process"/>
    <property type="evidence" value="ECO:0007669"/>
    <property type="project" value="TreeGrafter"/>
</dbReference>
<organism evidence="2">
    <name type="scientific">Magallana gigas</name>
    <name type="common">Pacific oyster</name>
    <name type="synonym">Crassostrea gigas</name>
    <dbReference type="NCBI Taxonomy" id="29159"/>
    <lineage>
        <taxon>Eukaryota</taxon>
        <taxon>Metazoa</taxon>
        <taxon>Spiralia</taxon>
        <taxon>Lophotrochozoa</taxon>
        <taxon>Mollusca</taxon>
        <taxon>Bivalvia</taxon>
        <taxon>Autobranchia</taxon>
        <taxon>Pteriomorphia</taxon>
        <taxon>Ostreida</taxon>
        <taxon>Ostreoidea</taxon>
        <taxon>Ostreidae</taxon>
        <taxon>Magallana</taxon>
    </lineage>
</organism>
<dbReference type="InParanoid" id="K1R7S7"/>
<dbReference type="PANTHER" id="PTHR24104">
    <property type="entry name" value="E3 UBIQUITIN-PROTEIN LIGASE NHLRC1-RELATED"/>
    <property type="match status" value="1"/>
</dbReference>
<protein>
    <submittedName>
        <fullName evidence="2">Tripartite motif-containing protein 3</fullName>
    </submittedName>
</protein>
<dbReference type="InterPro" id="IPR050952">
    <property type="entry name" value="TRIM-NHL_E3_ligases"/>
</dbReference>
<proteinExistence type="predicted"/>
<dbReference type="Pfam" id="PF01436">
    <property type="entry name" value="NHL"/>
    <property type="match status" value="1"/>
</dbReference>
<dbReference type="InterPro" id="IPR011042">
    <property type="entry name" value="6-blade_b-propeller_TolB-like"/>
</dbReference>
<dbReference type="Gene3D" id="2.120.10.30">
    <property type="entry name" value="TolB, C-terminal domain"/>
    <property type="match status" value="1"/>
</dbReference>
<keyword evidence="1" id="KW-0677">Repeat</keyword>
<gene>
    <name evidence="2" type="ORF">CGI_10025122</name>
</gene>
<dbReference type="CDD" id="cd05819">
    <property type="entry name" value="NHL"/>
    <property type="match status" value="1"/>
</dbReference>
<dbReference type="GO" id="GO:0000209">
    <property type="term" value="P:protein polyubiquitination"/>
    <property type="evidence" value="ECO:0007669"/>
    <property type="project" value="TreeGrafter"/>
</dbReference>
<dbReference type="EMBL" id="JH816450">
    <property type="protein sequence ID" value="EKC39664.1"/>
    <property type="molecule type" value="Genomic_DNA"/>
</dbReference>
<dbReference type="PANTHER" id="PTHR24104:SF25">
    <property type="entry name" value="PROTEIN LIN-41"/>
    <property type="match status" value="1"/>
</dbReference>
<dbReference type="GO" id="GO:0008270">
    <property type="term" value="F:zinc ion binding"/>
    <property type="evidence" value="ECO:0007669"/>
    <property type="project" value="UniProtKB-KW"/>
</dbReference>
<name>K1R7S7_MAGGI</name>
<dbReference type="SUPFAM" id="SSF101898">
    <property type="entry name" value="NHL repeat"/>
    <property type="match status" value="1"/>
</dbReference>